<dbReference type="OrthoDB" id="10653414at2759"/>
<sequence>MGYASQDAHRHTTLSTTNEQMEEHTDYELQDPTMAGMSSSSERMHAHAFEDGPPRLTQQPEHRSPEPQGHSNDKRRGGRPSWRQKQPSGPYPQRPLRSDSGQSSLDTSRAGNQGDEAVNDTTSTGDAAARQDIPNSLASAMNDMGLDKDPSASSTNVSQQNPSEHSDHSVPTVIQIFQPYQHSNGFFSFADPCQYELVADEYLHASGNQPGQYRIMKYNAPRAYDHNQLSEAESAILDLLRPSDSHQVDQFDTLVHDFGYSTSSAQRHPQAADQSGASTTSHSQPGQDGHSDQDQGP</sequence>
<feature type="region of interest" description="Disordered" evidence="1">
    <location>
        <begin position="261"/>
        <end position="297"/>
    </location>
</feature>
<gene>
    <name evidence="2" type="ORF">CSOL1703_00012194</name>
</gene>
<feature type="compositionally biased region" description="Basic and acidic residues" evidence="1">
    <location>
        <begin position="42"/>
        <end position="53"/>
    </location>
</feature>
<organism evidence="2 3">
    <name type="scientific">Clonostachys solani</name>
    <dbReference type="NCBI Taxonomy" id="160281"/>
    <lineage>
        <taxon>Eukaryota</taxon>
        <taxon>Fungi</taxon>
        <taxon>Dikarya</taxon>
        <taxon>Ascomycota</taxon>
        <taxon>Pezizomycotina</taxon>
        <taxon>Sordariomycetes</taxon>
        <taxon>Hypocreomycetidae</taxon>
        <taxon>Hypocreales</taxon>
        <taxon>Bionectriaceae</taxon>
        <taxon>Clonostachys</taxon>
    </lineage>
</organism>
<protein>
    <submittedName>
        <fullName evidence="2">Uncharacterized protein</fullName>
    </submittedName>
</protein>
<keyword evidence="3" id="KW-1185">Reference proteome</keyword>
<feature type="compositionally biased region" description="Polar residues" evidence="1">
    <location>
        <begin position="151"/>
        <end position="163"/>
    </location>
</feature>
<reference evidence="2 3" key="2">
    <citation type="submission" date="2021-10" db="EMBL/GenBank/DDBJ databases">
        <authorList>
            <person name="Piombo E."/>
        </authorList>
    </citation>
    <scope>NUCLEOTIDE SEQUENCE [LARGE SCALE GENOMIC DNA]</scope>
</reference>
<reference evidence="3" key="1">
    <citation type="submission" date="2019-06" db="EMBL/GenBank/DDBJ databases">
        <authorList>
            <person name="Broberg M."/>
        </authorList>
    </citation>
    <scope>NUCLEOTIDE SEQUENCE [LARGE SCALE GENOMIC DNA]</scope>
</reference>
<proteinExistence type="predicted"/>
<feature type="compositionally biased region" description="Polar residues" evidence="1">
    <location>
        <begin position="261"/>
        <end position="286"/>
    </location>
</feature>
<feature type="compositionally biased region" description="Basic and acidic residues" evidence="1">
    <location>
        <begin position="60"/>
        <end position="75"/>
    </location>
</feature>
<name>A0A9N9YZU4_9HYPO</name>
<feature type="compositionally biased region" description="Polar residues" evidence="1">
    <location>
        <begin position="99"/>
        <end position="111"/>
    </location>
</feature>
<evidence type="ECO:0000313" key="2">
    <source>
        <dbReference type="EMBL" id="CAH0046460.1"/>
    </source>
</evidence>
<evidence type="ECO:0000256" key="1">
    <source>
        <dbReference type="SAM" id="MobiDB-lite"/>
    </source>
</evidence>
<dbReference type="AlphaFoldDB" id="A0A9N9YZU4"/>
<comment type="caution">
    <text evidence="2">The sequence shown here is derived from an EMBL/GenBank/DDBJ whole genome shotgun (WGS) entry which is preliminary data.</text>
</comment>
<evidence type="ECO:0000313" key="3">
    <source>
        <dbReference type="Proteomes" id="UP000775872"/>
    </source>
</evidence>
<feature type="region of interest" description="Disordered" evidence="1">
    <location>
        <begin position="1"/>
        <end position="169"/>
    </location>
</feature>
<accession>A0A9N9YZU4</accession>
<dbReference type="Proteomes" id="UP000775872">
    <property type="component" value="Unassembled WGS sequence"/>
</dbReference>
<dbReference type="EMBL" id="CABFOC020000014">
    <property type="protein sequence ID" value="CAH0046460.1"/>
    <property type="molecule type" value="Genomic_DNA"/>
</dbReference>